<sequence>MAPLVFCHGLLGFDSFTVGPAIAPLQVSHWPGIKEVLQGNGCEVLITSVPATGSPVDRAKILEKTISETYPGRAVHLIGHSMGGIDCRHLITHLTQRSFSVLSLTTVSTPHRGSPFANHFLSLAGTHFPAFISLLQLFPFGGGDGKGFECLTLEAMEEFNRNTPDVEGVRYFSWGAEYHPGLFDTFKYPHSVIYAKEGPNDGIVSVQSARWGTYLGTLKDVNHVGVIGWAGGIAGQFGLPTFSFRRMRAAVHGKEVGFSAGRFYMGVADLLAGVEEEEGYVRDGVWVGSGGRTTLTVEIRKQETPVVKGAPIRRSSSDKARARMEQLLRRIPSPSEHIEGEDEEIDEAEGSQPIPPGGFPFETAADVRPGFHNRKHNRKHMEFSPSASS</sequence>
<dbReference type="InterPro" id="IPR012908">
    <property type="entry name" value="PGAP1-ab_dom-like"/>
</dbReference>
<feature type="region of interest" description="Disordered" evidence="2">
    <location>
        <begin position="329"/>
        <end position="389"/>
    </location>
</feature>
<dbReference type="AlphaFoldDB" id="A0A0C9Y4M9"/>
<comment type="similarity">
    <text evidence="1">Belongs to the GPI inositol-deacylase family.</text>
</comment>
<protein>
    <recommendedName>
        <fullName evidence="1">GPI inositol-deacylase</fullName>
        <ecNumber evidence="1">3.1.-.-</ecNumber>
    </recommendedName>
</protein>
<dbReference type="OrthoDB" id="5592486at2759"/>
<dbReference type="HOGENOM" id="CLU_015737_1_1_1"/>
<evidence type="ECO:0000256" key="1">
    <source>
        <dbReference type="RuleBase" id="RU365011"/>
    </source>
</evidence>
<comment type="function">
    <text evidence="1">Involved in inositol deacylation of GPI-anchored proteins which plays important roles in the quality control and ER-associated degradation of GPI-anchored proteins.</text>
</comment>
<keyword evidence="1" id="KW-0813">Transport</keyword>
<keyword evidence="1" id="KW-0653">Protein transport</keyword>
<proteinExistence type="inferred from homology"/>
<reference evidence="5" key="2">
    <citation type="submission" date="2015-01" db="EMBL/GenBank/DDBJ databases">
        <title>Evolutionary Origins and Diversification of the Mycorrhizal Mutualists.</title>
        <authorList>
            <consortium name="DOE Joint Genome Institute"/>
            <consortium name="Mycorrhizal Genomics Consortium"/>
            <person name="Kohler A."/>
            <person name="Kuo A."/>
            <person name="Nagy L.G."/>
            <person name="Floudas D."/>
            <person name="Copeland A."/>
            <person name="Barry K.W."/>
            <person name="Cichocki N."/>
            <person name="Veneault-Fourrey C."/>
            <person name="LaButti K."/>
            <person name="Lindquist E.A."/>
            <person name="Lipzen A."/>
            <person name="Lundell T."/>
            <person name="Morin E."/>
            <person name="Murat C."/>
            <person name="Riley R."/>
            <person name="Ohm R."/>
            <person name="Sun H."/>
            <person name="Tunlid A."/>
            <person name="Henrissat B."/>
            <person name="Grigoriev I.V."/>
            <person name="Hibbett D.S."/>
            <person name="Martin F."/>
        </authorList>
    </citation>
    <scope>NUCLEOTIDE SEQUENCE [LARGE SCALE GENOMIC DNA]</scope>
    <source>
        <strain evidence="5">441</strain>
    </source>
</reference>
<dbReference type="SUPFAM" id="SSF53474">
    <property type="entry name" value="alpha/beta-Hydrolases"/>
    <property type="match status" value="1"/>
</dbReference>
<evidence type="ECO:0000256" key="2">
    <source>
        <dbReference type="SAM" id="MobiDB-lite"/>
    </source>
</evidence>
<dbReference type="Pfam" id="PF07819">
    <property type="entry name" value="PGAP1"/>
    <property type="match status" value="1"/>
</dbReference>
<dbReference type="STRING" id="765257.A0A0C9Y4M9"/>
<dbReference type="GO" id="GO:0005789">
    <property type="term" value="C:endoplasmic reticulum membrane"/>
    <property type="evidence" value="ECO:0007669"/>
    <property type="project" value="UniProtKB-SubCell"/>
</dbReference>
<dbReference type="InterPro" id="IPR029058">
    <property type="entry name" value="AB_hydrolase_fold"/>
</dbReference>
<organism evidence="4 5">
    <name type="scientific">Pisolithus microcarpus 441</name>
    <dbReference type="NCBI Taxonomy" id="765257"/>
    <lineage>
        <taxon>Eukaryota</taxon>
        <taxon>Fungi</taxon>
        <taxon>Dikarya</taxon>
        <taxon>Basidiomycota</taxon>
        <taxon>Agaricomycotina</taxon>
        <taxon>Agaricomycetes</taxon>
        <taxon>Agaricomycetidae</taxon>
        <taxon>Boletales</taxon>
        <taxon>Sclerodermatineae</taxon>
        <taxon>Pisolithaceae</taxon>
        <taxon>Pisolithus</taxon>
    </lineage>
</organism>
<dbReference type="Proteomes" id="UP000054018">
    <property type="component" value="Unassembled WGS sequence"/>
</dbReference>
<keyword evidence="1" id="KW-0256">Endoplasmic reticulum</keyword>
<feature type="compositionally biased region" description="Acidic residues" evidence="2">
    <location>
        <begin position="339"/>
        <end position="349"/>
    </location>
</feature>
<accession>A0A0C9Y4M9</accession>
<dbReference type="GO" id="GO:0015031">
    <property type="term" value="P:protein transport"/>
    <property type="evidence" value="ECO:0007669"/>
    <property type="project" value="UniProtKB-KW"/>
</dbReference>
<dbReference type="EC" id="3.1.-.-" evidence="1"/>
<comment type="subcellular location">
    <subcellularLocation>
        <location evidence="1">Endoplasmic reticulum membrane</location>
    </subcellularLocation>
</comment>
<dbReference type="Gene3D" id="3.40.50.1820">
    <property type="entry name" value="alpha/beta hydrolase"/>
    <property type="match status" value="1"/>
</dbReference>
<evidence type="ECO:0000313" key="5">
    <source>
        <dbReference type="Proteomes" id="UP000054018"/>
    </source>
</evidence>
<gene>
    <name evidence="4" type="ORF">PISMIDRAFT_467792</name>
</gene>
<keyword evidence="5" id="KW-1185">Reference proteome</keyword>
<dbReference type="EMBL" id="KN834132">
    <property type="protein sequence ID" value="KIK11986.1"/>
    <property type="molecule type" value="Genomic_DNA"/>
</dbReference>
<dbReference type="GO" id="GO:0016788">
    <property type="term" value="F:hydrolase activity, acting on ester bonds"/>
    <property type="evidence" value="ECO:0007669"/>
    <property type="project" value="InterPro"/>
</dbReference>
<evidence type="ECO:0000313" key="4">
    <source>
        <dbReference type="EMBL" id="KIK11986.1"/>
    </source>
</evidence>
<keyword evidence="1" id="KW-0472">Membrane</keyword>
<reference evidence="4 5" key="1">
    <citation type="submission" date="2014-04" db="EMBL/GenBank/DDBJ databases">
        <authorList>
            <consortium name="DOE Joint Genome Institute"/>
            <person name="Kuo A."/>
            <person name="Kohler A."/>
            <person name="Costa M.D."/>
            <person name="Nagy L.G."/>
            <person name="Floudas D."/>
            <person name="Copeland A."/>
            <person name="Barry K.W."/>
            <person name="Cichocki N."/>
            <person name="Veneault-Fourrey C."/>
            <person name="LaButti K."/>
            <person name="Lindquist E.A."/>
            <person name="Lipzen A."/>
            <person name="Lundell T."/>
            <person name="Morin E."/>
            <person name="Murat C."/>
            <person name="Sun H."/>
            <person name="Tunlid A."/>
            <person name="Henrissat B."/>
            <person name="Grigoriev I.V."/>
            <person name="Hibbett D.S."/>
            <person name="Martin F."/>
            <person name="Nordberg H.P."/>
            <person name="Cantor M.N."/>
            <person name="Hua S.X."/>
        </authorList>
    </citation>
    <scope>NUCLEOTIDE SEQUENCE [LARGE SCALE GENOMIC DNA]</scope>
    <source>
        <strain evidence="4 5">441</strain>
    </source>
</reference>
<feature type="domain" description="GPI inositol-deacylase PGAP1-like alpha/beta" evidence="3">
    <location>
        <begin position="67"/>
        <end position="118"/>
    </location>
</feature>
<keyword evidence="1" id="KW-0378">Hydrolase</keyword>
<name>A0A0C9Y4M9_9AGAM</name>
<evidence type="ECO:0000259" key="3">
    <source>
        <dbReference type="Pfam" id="PF07819"/>
    </source>
</evidence>
<dbReference type="PANTHER" id="PTHR11440">
    <property type="entry name" value="LECITHIN-CHOLESTEROL ACYLTRANSFERASE-RELATED"/>
    <property type="match status" value="1"/>
</dbReference>